<sequence length="79" mass="9338">MTTPFKRLLLDFLEHYSEIKQLKMKSEKVTEYREQLNKDIRSVFGDQCNKKSNTPYFVKYSLGQGNFAIIPWIAVFEGK</sequence>
<reference evidence="2 3" key="1">
    <citation type="submission" date="2024-04" db="EMBL/GenBank/DDBJ databases">
        <title>Limosilactobacillus allomucosae sp. nov., a novel species isolated from wild boar faecal samples as potential probiotics for domestic pigs.</title>
        <authorList>
            <person name="Chen B."/>
        </authorList>
    </citation>
    <scope>NUCLEOTIDE SEQUENCE [LARGE SCALE GENOMIC DNA]</scope>
    <source>
        <strain evidence="2 3">WILCCON 0055</strain>
    </source>
</reference>
<evidence type="ECO:0000259" key="1">
    <source>
        <dbReference type="Pfam" id="PF12102"/>
    </source>
</evidence>
<proteinExistence type="predicted"/>
<organism evidence="2 3">
    <name type="scientific">Limosilactobacillus allomucosae</name>
    <dbReference type="NCBI Taxonomy" id="3142938"/>
    <lineage>
        <taxon>Bacteria</taxon>
        <taxon>Bacillati</taxon>
        <taxon>Bacillota</taxon>
        <taxon>Bacilli</taxon>
        <taxon>Lactobacillales</taxon>
        <taxon>Lactobacillaceae</taxon>
        <taxon>Limosilactobacillus</taxon>
    </lineage>
</organism>
<dbReference type="InterPro" id="IPR021961">
    <property type="entry name" value="McrB_DNA-bd"/>
</dbReference>
<protein>
    <submittedName>
        <fullName evidence="2">DUF3578 domain-containing protein</fullName>
    </submittedName>
</protein>
<gene>
    <name evidence="2" type="ORF">AAVZ08_11110</name>
</gene>
<name>A0ABV0I7I0_9LACO</name>
<dbReference type="Proteomes" id="UP001456307">
    <property type="component" value="Unassembled WGS sequence"/>
</dbReference>
<comment type="caution">
    <text evidence="2">The sequence shown here is derived from an EMBL/GenBank/DDBJ whole genome shotgun (WGS) entry which is preliminary data.</text>
</comment>
<keyword evidence="3" id="KW-1185">Reference proteome</keyword>
<dbReference type="EMBL" id="JBCNVT010000002">
    <property type="protein sequence ID" value="MEO5287110.1"/>
    <property type="molecule type" value="Genomic_DNA"/>
</dbReference>
<evidence type="ECO:0000313" key="2">
    <source>
        <dbReference type="EMBL" id="MEO5287110.1"/>
    </source>
</evidence>
<dbReference type="Gene3D" id="3.30.920.90">
    <property type="match status" value="1"/>
</dbReference>
<evidence type="ECO:0000313" key="3">
    <source>
        <dbReference type="Proteomes" id="UP001456307"/>
    </source>
</evidence>
<dbReference type="RefSeq" id="WP_347954042.1">
    <property type="nucleotide sequence ID" value="NZ_JBCNVR010000002.1"/>
</dbReference>
<feature type="domain" description="Type IV methyl-directed restriction enzyme EcoKMcrB subunit DNA-binding" evidence="1">
    <location>
        <begin position="13"/>
        <end position="77"/>
    </location>
</feature>
<accession>A0ABV0I7I0</accession>
<dbReference type="Pfam" id="PF12102">
    <property type="entry name" value="MrcB_N"/>
    <property type="match status" value="1"/>
</dbReference>